<evidence type="ECO:0000256" key="2">
    <source>
        <dbReference type="SAM" id="MobiDB-lite"/>
    </source>
</evidence>
<dbReference type="FunFam" id="1.10.4020.10:FF:000001">
    <property type="entry name" value="zinc finger protein 263 isoform X1"/>
    <property type="match status" value="1"/>
</dbReference>
<feature type="region of interest" description="Disordered" evidence="2">
    <location>
        <begin position="1"/>
        <end position="54"/>
    </location>
</feature>
<dbReference type="Gene3D" id="1.10.4020.10">
    <property type="entry name" value="DNA breaking-rejoining enzymes"/>
    <property type="match status" value="1"/>
</dbReference>
<keyword evidence="5" id="KW-1185">Reference proteome</keyword>
<dbReference type="Pfam" id="PF02023">
    <property type="entry name" value="SCAN"/>
    <property type="match status" value="1"/>
</dbReference>
<dbReference type="PANTHER" id="PTHR45935:SF15">
    <property type="entry name" value="SCAN BOX DOMAIN-CONTAINING PROTEIN"/>
    <property type="match status" value="1"/>
</dbReference>
<sequence length="256" mass="29585">MREFLAGEAPQQVKQEPDEGLQPPPSHWETPRQEFSKGVQYPQSGWRNPALHKPLQWDTGSFQASYDTPASAGQWPSGGGWVTQALPSLNRDVQPVYSGPDQRERRNYRNVKEEALNEDTLSLEVRRQRFRHHRYREAEGPREICRQLQELCHQWLKPERHTKERILELLILEQFLTILPQEVQNWVREHSPETCAQAVTLSEDFLMRQREAQRKEQQLLPGHVDQGGLPCFGLMAGSPCVIAQVPFPHSPTQFSV</sequence>
<evidence type="ECO:0000259" key="3">
    <source>
        <dbReference type="PROSITE" id="PS50804"/>
    </source>
</evidence>
<name>A0A8D2KRY7_VARKO</name>
<feature type="domain" description="SCAN box" evidence="3">
    <location>
        <begin position="127"/>
        <end position="205"/>
    </location>
</feature>
<evidence type="ECO:0000313" key="4">
    <source>
        <dbReference type="Ensembl" id="ENSVKKP00000002856.1"/>
    </source>
</evidence>
<accession>A0A8D2KRY7</accession>
<dbReference type="Proteomes" id="UP000694545">
    <property type="component" value="Unplaced"/>
</dbReference>
<proteinExistence type="predicted"/>
<organism evidence="4 5">
    <name type="scientific">Varanus komodoensis</name>
    <name type="common">Komodo dragon</name>
    <dbReference type="NCBI Taxonomy" id="61221"/>
    <lineage>
        <taxon>Eukaryota</taxon>
        <taxon>Metazoa</taxon>
        <taxon>Chordata</taxon>
        <taxon>Craniata</taxon>
        <taxon>Vertebrata</taxon>
        <taxon>Euteleostomi</taxon>
        <taxon>Lepidosauria</taxon>
        <taxon>Squamata</taxon>
        <taxon>Bifurcata</taxon>
        <taxon>Unidentata</taxon>
        <taxon>Episquamata</taxon>
        <taxon>Toxicofera</taxon>
        <taxon>Anguimorpha</taxon>
        <taxon>Paleoanguimorpha</taxon>
        <taxon>Varanoidea</taxon>
        <taxon>Varanidae</taxon>
        <taxon>Varanus</taxon>
    </lineage>
</organism>
<dbReference type="OMA" id="SHWETPR"/>
<protein>
    <recommendedName>
        <fullName evidence="3">SCAN box domain-containing protein</fullName>
    </recommendedName>
</protein>
<evidence type="ECO:0000313" key="5">
    <source>
        <dbReference type="Proteomes" id="UP000694545"/>
    </source>
</evidence>
<evidence type="ECO:0000256" key="1">
    <source>
        <dbReference type="ARBA" id="ARBA00023242"/>
    </source>
</evidence>
<dbReference type="PANTHER" id="PTHR45935">
    <property type="entry name" value="PROTEIN ZBED8-RELATED"/>
    <property type="match status" value="1"/>
</dbReference>
<reference evidence="4" key="2">
    <citation type="submission" date="2025-09" db="UniProtKB">
        <authorList>
            <consortium name="Ensembl"/>
        </authorList>
    </citation>
    <scope>IDENTIFICATION</scope>
</reference>
<dbReference type="PROSITE" id="PS50804">
    <property type="entry name" value="SCAN_BOX"/>
    <property type="match status" value="1"/>
</dbReference>
<dbReference type="InterPro" id="IPR038269">
    <property type="entry name" value="SCAN_sf"/>
</dbReference>
<dbReference type="Ensembl" id="ENSVKKT00000002932.1">
    <property type="protein sequence ID" value="ENSVKKP00000002856.1"/>
    <property type="gene ID" value="ENSVKKG00000002239.1"/>
</dbReference>
<dbReference type="CDD" id="cd07936">
    <property type="entry name" value="SCAN"/>
    <property type="match status" value="1"/>
</dbReference>
<reference evidence="4" key="1">
    <citation type="submission" date="2025-08" db="UniProtKB">
        <authorList>
            <consortium name="Ensembl"/>
        </authorList>
    </citation>
    <scope>IDENTIFICATION</scope>
</reference>
<dbReference type="InterPro" id="IPR050916">
    <property type="entry name" value="SCAN-C2H2_zinc_finger"/>
</dbReference>
<dbReference type="AlphaFoldDB" id="A0A8D2KRY7"/>
<keyword evidence="1" id="KW-0539">Nucleus</keyword>
<dbReference type="SUPFAM" id="SSF47353">
    <property type="entry name" value="Retrovirus capsid dimerization domain-like"/>
    <property type="match status" value="1"/>
</dbReference>
<dbReference type="SMART" id="SM00431">
    <property type="entry name" value="SCAN"/>
    <property type="match status" value="1"/>
</dbReference>
<dbReference type="InterPro" id="IPR003309">
    <property type="entry name" value="SCAN_dom"/>
</dbReference>